<accession>A0A0P1IJA3</accession>
<dbReference type="EMBL" id="CYTW01000003">
    <property type="protein sequence ID" value="CUK05383.1"/>
    <property type="molecule type" value="Genomic_DNA"/>
</dbReference>
<evidence type="ECO:0000259" key="2">
    <source>
        <dbReference type="Pfam" id="PF11412"/>
    </source>
</evidence>
<sequence>MKSKTFAAFCLALTTALPAAAQSYDRVVQAEVLPGWRMENGHHMAALRITLNPGWKTYWRAPGDAGIPPRFDWAGSSNLEDLEITWPVPKVFDQNGMRSIGYEQELILPVEIAPRRNGKDVKFRATLDIGVCRDICVPQQIKVSARLPEDTSKRDPRIAAALAERPLSEKEGRVSKATCRLSPTQDGLKIEARIQMPSTGGAEIAVIETDNPEVWVAEANTSRQGNTLLASTEMMHVNGQPFMIDRSGIRFTILGAKQAVDIQGCTSG</sequence>
<feature type="signal peptide" evidence="1">
    <location>
        <begin position="1"/>
        <end position="21"/>
    </location>
</feature>
<organism evidence="3 4">
    <name type="scientific">Shimia thalassica</name>
    <dbReference type="NCBI Taxonomy" id="1715693"/>
    <lineage>
        <taxon>Bacteria</taxon>
        <taxon>Pseudomonadati</taxon>
        <taxon>Pseudomonadota</taxon>
        <taxon>Alphaproteobacteria</taxon>
        <taxon>Rhodobacterales</taxon>
        <taxon>Roseobacteraceae</taxon>
    </lineage>
</organism>
<proteinExistence type="predicted"/>
<name>A0A0P1IJA3_9RHOB</name>
<evidence type="ECO:0000313" key="4">
    <source>
        <dbReference type="Proteomes" id="UP000051870"/>
    </source>
</evidence>
<gene>
    <name evidence="3" type="ORF">PH7735_02896</name>
</gene>
<feature type="domain" description="Thiol:disulfide interchange protein DsbD N-terminal" evidence="2">
    <location>
        <begin position="37"/>
        <end position="144"/>
    </location>
</feature>
<keyword evidence="4" id="KW-1185">Reference proteome</keyword>
<evidence type="ECO:0000256" key="1">
    <source>
        <dbReference type="SAM" id="SignalP"/>
    </source>
</evidence>
<dbReference type="Proteomes" id="UP000051870">
    <property type="component" value="Unassembled WGS sequence"/>
</dbReference>
<reference evidence="4" key="1">
    <citation type="submission" date="2015-09" db="EMBL/GenBank/DDBJ databases">
        <authorList>
            <person name="Rodrigo-Torres Lidia"/>
            <person name="Arahal R.David."/>
        </authorList>
    </citation>
    <scope>NUCLEOTIDE SEQUENCE [LARGE SCALE GENOMIC DNA]</scope>
    <source>
        <strain evidence="4">CECT 7735</strain>
    </source>
</reference>
<dbReference type="GeneID" id="83881898"/>
<feature type="chain" id="PRO_5006065321" description="Thiol:disulfide interchange protein DsbD N-terminal domain-containing protein" evidence="1">
    <location>
        <begin position="22"/>
        <end position="268"/>
    </location>
</feature>
<dbReference type="Pfam" id="PF11412">
    <property type="entry name" value="DsbD_N"/>
    <property type="match status" value="1"/>
</dbReference>
<dbReference type="RefSeq" id="WP_058312063.1">
    <property type="nucleotide sequence ID" value="NZ_CYTW01000003.1"/>
</dbReference>
<keyword evidence="1" id="KW-0732">Signal</keyword>
<dbReference type="InterPro" id="IPR028250">
    <property type="entry name" value="DsbDN"/>
</dbReference>
<dbReference type="AlphaFoldDB" id="A0A0P1IJA3"/>
<protein>
    <recommendedName>
        <fullName evidence="2">Thiol:disulfide interchange protein DsbD N-terminal domain-containing protein</fullName>
    </recommendedName>
</protein>
<dbReference type="STRING" id="1715693.PH7735_02896"/>
<evidence type="ECO:0000313" key="3">
    <source>
        <dbReference type="EMBL" id="CUK05383.1"/>
    </source>
</evidence>